<evidence type="ECO:0000256" key="1">
    <source>
        <dbReference type="SAM" id="SignalP"/>
    </source>
</evidence>
<dbReference type="AlphaFoldDB" id="A0A847RQ01"/>
<protein>
    <submittedName>
        <fullName evidence="2">SusD/RagB family nutrient-binding outer membrane lipoprotein</fullName>
    </submittedName>
</protein>
<keyword evidence="3" id="KW-1185">Reference proteome</keyword>
<dbReference type="Pfam" id="PF12741">
    <property type="entry name" value="SusD-like"/>
    <property type="match status" value="1"/>
</dbReference>
<evidence type="ECO:0000313" key="3">
    <source>
        <dbReference type="Proteomes" id="UP000570474"/>
    </source>
</evidence>
<accession>A0A847RQ01</accession>
<dbReference type="InterPro" id="IPR011990">
    <property type="entry name" value="TPR-like_helical_dom_sf"/>
</dbReference>
<feature type="chain" id="PRO_5032358097" evidence="1">
    <location>
        <begin position="18"/>
        <end position="545"/>
    </location>
</feature>
<proteinExistence type="predicted"/>
<evidence type="ECO:0000313" key="2">
    <source>
        <dbReference type="EMBL" id="NLR62765.1"/>
    </source>
</evidence>
<comment type="caution">
    <text evidence="2">The sequence shown here is derived from an EMBL/GenBank/DDBJ whole genome shotgun (WGS) entry which is preliminary data.</text>
</comment>
<dbReference type="EMBL" id="JABAIA010000001">
    <property type="protein sequence ID" value="NLR62765.1"/>
    <property type="molecule type" value="Genomic_DNA"/>
</dbReference>
<organism evidence="2 3">
    <name type="scientific">Chitinophaga varians</name>
    <dbReference type="NCBI Taxonomy" id="2202339"/>
    <lineage>
        <taxon>Bacteria</taxon>
        <taxon>Pseudomonadati</taxon>
        <taxon>Bacteroidota</taxon>
        <taxon>Chitinophagia</taxon>
        <taxon>Chitinophagales</taxon>
        <taxon>Chitinophagaceae</taxon>
        <taxon>Chitinophaga</taxon>
    </lineage>
</organism>
<feature type="signal peptide" evidence="1">
    <location>
        <begin position="1"/>
        <end position="17"/>
    </location>
</feature>
<keyword evidence="1" id="KW-0732">Signal</keyword>
<dbReference type="SUPFAM" id="SSF48452">
    <property type="entry name" value="TPR-like"/>
    <property type="match status" value="1"/>
</dbReference>
<dbReference type="InterPro" id="IPR024302">
    <property type="entry name" value="SusD-like"/>
</dbReference>
<sequence length="545" mass="60190">MKRINIFSGKYRLPAIAAGLLLAMSACTKNFELYNTDNTGIPNGMLEADFYNLSYLKTATMAIYNFSGGGDPNSFQLQQNLNADCFSGYMASATPFNGGRNNLSYFMMTGWNGETFKAGYLSVMGQLAKLRQSNIPKDFPAVWAVAQIVQVTAMSRVTDVYGPIPYSKAGTSKTSIEYDSQQDVYARFFKELDTANTTLRDFIASGKTLPFKFGDFDLVYNANFTKWLQFSNSLRLRLAMHVIKADPALAKAEAEKALDPAKGGVITSNDGNMTVRIPGAGYTNPLIFIAKNWNDIQINASLQCYLTGYKDPRLSKYMSKSTDAAIPTQYIGIRLGSVTSANAKSDYVGYSAINYTGDDAFTLNTPVQLMTAAEVYFLRAEAALNNFANAGGTVQTLYEQGINTSLDQWHAADANYINNSVNTPDKYIDPKNALNNIDTPTHITVKWVETATPAEKQERISTQKWLAMFPEGQEAWTEFRRTGYPKLFPVANNNSGGTISSTLQVRRLPFPQNEYNTNNAAVTKAIGLLSKPEDNGGTPLWWDKR</sequence>
<dbReference type="Proteomes" id="UP000570474">
    <property type="component" value="Unassembled WGS sequence"/>
</dbReference>
<name>A0A847RQ01_9BACT</name>
<dbReference type="Gene3D" id="1.25.40.390">
    <property type="match status" value="1"/>
</dbReference>
<dbReference type="RefSeq" id="WP_168868816.1">
    <property type="nucleotide sequence ID" value="NZ_JABAIA010000001.1"/>
</dbReference>
<keyword evidence="2" id="KW-0449">Lipoprotein</keyword>
<dbReference type="PROSITE" id="PS51257">
    <property type="entry name" value="PROKAR_LIPOPROTEIN"/>
    <property type="match status" value="1"/>
</dbReference>
<gene>
    <name evidence="2" type="ORF">HGH92_00480</name>
</gene>
<reference evidence="2 3" key="1">
    <citation type="submission" date="2020-04" db="EMBL/GenBank/DDBJ databases">
        <authorList>
            <person name="Yin C."/>
        </authorList>
    </citation>
    <scope>NUCLEOTIDE SEQUENCE [LARGE SCALE GENOMIC DNA]</scope>
    <source>
        <strain evidence="2 3">Ae27</strain>
    </source>
</reference>